<dbReference type="PROSITE" id="PS51746">
    <property type="entry name" value="PPM_2"/>
    <property type="match status" value="1"/>
</dbReference>
<sequence length="556" mass="60366">MAGPEDSVPCEDFATCGAAQFQNRQYAKNVKQQDSYFVVEDIGATFGAHLGNVQRVALYGVADGHGEFGEVSANFIRRHLPPLVAQSPNFSAGRLVEALLDAFAQTELLQQSAGLPLWASGACVTAALVSPTHIFVANCGDCRAVVSEQLVARDLSSDHNVENALSEEIRRVLSAGGTITPDKRVTIPGAPGRLATTRSLGDYWAKPQGPPEGHVVSALPEVRTISRHPGQKYLILASDGIFGFMSSQDVLNLCHQAASQAPQSAPLSHLANSVVCTAVQEKQSDDNATCVIVDLARVASHNSEGFGNQSLTLPPPVLSQHRSLQASARGGYGYSGRDREQDSREIRRPVTTYDTRPEVTIDHRFSRERPGGLMDASWPRKEAAGGNIESDNTSVPSSSLAGPDEVCWCPWCWGMNQDGEPENAVVGSFERWRLHMHEQHFDKLGSAYGVDDIVPCYWCCKPCVTKKGQSKGSNRLPFWGSHERVCKENPSKPGLPAQARSSEGSQSSGDRWGAVRPRQVPPHPQHRNECCGSDSGRGVSPNGLRYRDLRDLRDLR</sequence>
<dbReference type="InterPro" id="IPR036457">
    <property type="entry name" value="PPM-type-like_dom_sf"/>
</dbReference>
<dbReference type="EMBL" id="CAJNNW010014193">
    <property type="protein sequence ID" value="CAE8656314.1"/>
    <property type="molecule type" value="Genomic_DNA"/>
</dbReference>
<dbReference type="Proteomes" id="UP000626109">
    <property type="component" value="Unassembled WGS sequence"/>
</dbReference>
<feature type="domain" description="PPM-type phosphatase" evidence="2">
    <location>
        <begin position="15"/>
        <end position="295"/>
    </location>
</feature>
<feature type="compositionally biased region" description="Basic and acidic residues" evidence="1">
    <location>
        <begin position="336"/>
        <end position="347"/>
    </location>
</feature>
<dbReference type="GO" id="GO:0004722">
    <property type="term" value="F:protein serine/threonine phosphatase activity"/>
    <property type="evidence" value="ECO:0007669"/>
    <property type="project" value="InterPro"/>
</dbReference>
<reference evidence="3" key="1">
    <citation type="submission" date="2021-02" db="EMBL/GenBank/DDBJ databases">
        <authorList>
            <person name="Dougan E. K."/>
            <person name="Rhodes N."/>
            <person name="Thang M."/>
            <person name="Chan C."/>
        </authorList>
    </citation>
    <scope>NUCLEOTIDE SEQUENCE</scope>
</reference>
<feature type="compositionally biased region" description="Basic and acidic residues" evidence="1">
    <location>
        <begin position="545"/>
        <end position="556"/>
    </location>
</feature>
<proteinExistence type="predicted"/>
<evidence type="ECO:0000313" key="3">
    <source>
        <dbReference type="EMBL" id="CAE8656314.1"/>
    </source>
</evidence>
<dbReference type="SUPFAM" id="SSF81606">
    <property type="entry name" value="PP2C-like"/>
    <property type="match status" value="1"/>
</dbReference>
<dbReference type="PANTHER" id="PTHR47992">
    <property type="entry name" value="PROTEIN PHOSPHATASE"/>
    <property type="match status" value="1"/>
</dbReference>
<dbReference type="InterPro" id="IPR015655">
    <property type="entry name" value="PP2C"/>
</dbReference>
<feature type="region of interest" description="Disordered" evidence="1">
    <location>
        <begin position="487"/>
        <end position="556"/>
    </location>
</feature>
<name>A0A813IW20_POLGL</name>
<dbReference type="CDD" id="cd00143">
    <property type="entry name" value="PP2Cc"/>
    <property type="match status" value="1"/>
</dbReference>
<feature type="region of interest" description="Disordered" evidence="1">
    <location>
        <begin position="327"/>
        <end position="347"/>
    </location>
</feature>
<accession>A0A813IW20</accession>
<evidence type="ECO:0000259" key="2">
    <source>
        <dbReference type="PROSITE" id="PS51746"/>
    </source>
</evidence>
<feature type="compositionally biased region" description="Polar residues" evidence="1">
    <location>
        <begin position="499"/>
        <end position="509"/>
    </location>
</feature>
<comment type="caution">
    <text evidence="3">The sequence shown here is derived from an EMBL/GenBank/DDBJ whole genome shotgun (WGS) entry which is preliminary data.</text>
</comment>
<evidence type="ECO:0000313" key="4">
    <source>
        <dbReference type="Proteomes" id="UP000626109"/>
    </source>
</evidence>
<dbReference type="Gene3D" id="3.60.40.10">
    <property type="entry name" value="PPM-type phosphatase domain"/>
    <property type="match status" value="1"/>
</dbReference>
<gene>
    <name evidence="3" type="ORF">PGLA2088_LOCUS12108</name>
</gene>
<dbReference type="InterPro" id="IPR001932">
    <property type="entry name" value="PPM-type_phosphatase-like_dom"/>
</dbReference>
<organism evidence="3 4">
    <name type="scientific">Polarella glacialis</name>
    <name type="common">Dinoflagellate</name>
    <dbReference type="NCBI Taxonomy" id="89957"/>
    <lineage>
        <taxon>Eukaryota</taxon>
        <taxon>Sar</taxon>
        <taxon>Alveolata</taxon>
        <taxon>Dinophyceae</taxon>
        <taxon>Suessiales</taxon>
        <taxon>Suessiaceae</taxon>
        <taxon>Polarella</taxon>
    </lineage>
</organism>
<dbReference type="AlphaFoldDB" id="A0A813IW20"/>
<dbReference type="SMART" id="SM00332">
    <property type="entry name" value="PP2Cc"/>
    <property type="match status" value="1"/>
</dbReference>
<feature type="non-terminal residue" evidence="3">
    <location>
        <position position="556"/>
    </location>
</feature>
<dbReference type="Pfam" id="PF00481">
    <property type="entry name" value="PP2C"/>
    <property type="match status" value="1"/>
</dbReference>
<protein>
    <recommendedName>
        <fullName evidence="2">PPM-type phosphatase domain-containing protein</fullName>
    </recommendedName>
</protein>
<evidence type="ECO:0000256" key="1">
    <source>
        <dbReference type="SAM" id="MobiDB-lite"/>
    </source>
</evidence>